<dbReference type="CDD" id="cd06992">
    <property type="entry name" value="cupin_GDO-like_C"/>
    <property type="match status" value="1"/>
</dbReference>
<dbReference type="AlphaFoldDB" id="A0A844QGX4"/>
<evidence type="ECO:0000259" key="4">
    <source>
        <dbReference type="Pfam" id="PF07883"/>
    </source>
</evidence>
<dbReference type="EMBL" id="WPHG01000003">
    <property type="protein sequence ID" value="MVA98377.1"/>
    <property type="molecule type" value="Genomic_DNA"/>
</dbReference>
<dbReference type="RefSeq" id="WP_156713322.1">
    <property type="nucleotide sequence ID" value="NZ_WPHG01000003.1"/>
</dbReference>
<feature type="domain" description="Cupin type-2" evidence="4">
    <location>
        <begin position="96"/>
        <end position="163"/>
    </location>
</feature>
<dbReference type="InterPro" id="IPR047183">
    <property type="entry name" value="GDO-like"/>
</dbReference>
<dbReference type="Gene3D" id="2.60.120.10">
    <property type="entry name" value="Jelly Rolls"/>
    <property type="match status" value="1"/>
</dbReference>
<keyword evidence="1 5" id="KW-0223">Dioxygenase</keyword>
<evidence type="ECO:0000256" key="2">
    <source>
        <dbReference type="ARBA" id="ARBA00023002"/>
    </source>
</evidence>
<dbReference type="Pfam" id="PF07883">
    <property type="entry name" value="Cupin_2"/>
    <property type="match status" value="1"/>
</dbReference>
<proteinExistence type="predicted"/>
<dbReference type="PANTHER" id="PTHR41517:SF1">
    <property type="entry name" value="CUPIN"/>
    <property type="match status" value="1"/>
</dbReference>
<dbReference type="EC" id="1.13.11.4" evidence="3"/>
<dbReference type="CDD" id="cd02216">
    <property type="entry name" value="cupin_GDO-like_N"/>
    <property type="match status" value="1"/>
</dbReference>
<dbReference type="PANTHER" id="PTHR41517">
    <property type="entry name" value="1,2-DIOXYGENASE PROTEIN-RELATED"/>
    <property type="match status" value="1"/>
</dbReference>
<dbReference type="Proteomes" id="UP000463224">
    <property type="component" value="Unassembled WGS sequence"/>
</dbReference>
<name>A0A844QGX4_9HYPH</name>
<dbReference type="NCBIfam" id="TIGR02272">
    <property type="entry name" value="gentisate_1_2"/>
    <property type="match status" value="1"/>
</dbReference>
<dbReference type="InterPro" id="IPR014710">
    <property type="entry name" value="RmlC-like_jellyroll"/>
</dbReference>
<keyword evidence="6" id="KW-1185">Reference proteome</keyword>
<protein>
    <recommendedName>
        <fullName evidence="3">Gentisate 1,2-dioxygenase</fullName>
        <ecNumber evidence="3">1.13.11.4</ecNumber>
    </recommendedName>
</protein>
<sequence length="349" mass="38970">MSLTEKPTETPQRKAFYEKIDEKSLTPLWSVMSSIITPEPTSGCQAHCWNYEEAKAYLLEAGGLITAKEAERRVLILENPGLRGQSRITTSLYAGLQLVMPGEVAPAHRHSQSALRFVLDGDGAHTAVDGERTVMHYGDFVITPSGAWHDHGNRTDEPMIWLDGLDIPMISFFDASFAEGYPDDEQPISRKTGDSLARFGANLLPVDFEPRKKTSPIFNYPYERSRAALEQMRTQEEWDPCHGLKLRYVNPVDGGYAMPTIATFLQLLPAGFTTAAYRSTDATVFVAVEGSGRTTIDGKVFEWGPKDIFVAPSWKRIVHEPATDAVLFSYSDRAAQDRLGLWREDRGNH</sequence>
<gene>
    <name evidence="5" type="primary">gtdA</name>
    <name evidence="5" type="ORF">GN330_14100</name>
</gene>
<dbReference type="GO" id="GO:0047922">
    <property type="term" value="F:gentisate 1,2-dioxygenase activity"/>
    <property type="evidence" value="ECO:0007669"/>
    <property type="project" value="UniProtKB-UniRule"/>
</dbReference>
<dbReference type="InterPro" id="IPR011051">
    <property type="entry name" value="RmlC_Cupin_sf"/>
</dbReference>
<evidence type="ECO:0000313" key="6">
    <source>
        <dbReference type="Proteomes" id="UP000463224"/>
    </source>
</evidence>
<accession>A0A844QGX4</accession>
<dbReference type="InterPro" id="IPR011960">
    <property type="entry name" value="Gentisate_dOase"/>
</dbReference>
<dbReference type="SUPFAM" id="SSF51182">
    <property type="entry name" value="RmlC-like cupins"/>
    <property type="match status" value="1"/>
</dbReference>
<comment type="caution">
    <text evidence="5">The sequence shown here is derived from an EMBL/GenBank/DDBJ whole genome shotgun (WGS) entry which is preliminary data.</text>
</comment>
<organism evidence="5 6">
    <name type="scientific">Nitratireductor arenosus</name>
    <dbReference type="NCBI Taxonomy" id="2682096"/>
    <lineage>
        <taxon>Bacteria</taxon>
        <taxon>Pseudomonadati</taxon>
        <taxon>Pseudomonadota</taxon>
        <taxon>Alphaproteobacteria</taxon>
        <taxon>Hyphomicrobiales</taxon>
        <taxon>Phyllobacteriaceae</taxon>
        <taxon>Nitratireductor</taxon>
    </lineage>
</organism>
<evidence type="ECO:0000313" key="5">
    <source>
        <dbReference type="EMBL" id="MVA98377.1"/>
    </source>
</evidence>
<evidence type="ECO:0000256" key="3">
    <source>
        <dbReference type="NCBIfam" id="TIGR02272"/>
    </source>
</evidence>
<keyword evidence="2 5" id="KW-0560">Oxidoreductase</keyword>
<dbReference type="InterPro" id="IPR013096">
    <property type="entry name" value="Cupin_2"/>
</dbReference>
<evidence type="ECO:0000256" key="1">
    <source>
        <dbReference type="ARBA" id="ARBA00022964"/>
    </source>
</evidence>
<reference evidence="5 6" key="1">
    <citation type="submission" date="2019-12" db="EMBL/GenBank/DDBJ databases">
        <title>Nitratireductor arenosus sp. nov., Isolated from sea sand, Jeju island, South Korea.</title>
        <authorList>
            <person name="Kim W."/>
        </authorList>
    </citation>
    <scope>NUCLEOTIDE SEQUENCE [LARGE SCALE GENOMIC DNA]</scope>
    <source>
        <strain evidence="5 6">CAU 1489</strain>
    </source>
</reference>